<dbReference type="CDD" id="cd00267">
    <property type="entry name" value="ABC_ATPase"/>
    <property type="match status" value="1"/>
</dbReference>
<dbReference type="Pfam" id="PF13558">
    <property type="entry name" value="SbcC_Walker_B"/>
    <property type="match status" value="1"/>
</dbReference>
<reference evidence="3 4" key="1">
    <citation type="journal article" date="2009" name="Appl. Environ. Microbiol.">
        <title>Community genomic and proteomic analyses of chemoautotrophic iron-oxidizing "Leptospirillum rubarum" (Group II) and "Leptospirillum ferrodiazotrophum" (Group III) bacteria in acid mine drainage biofilms.</title>
        <authorList>
            <person name="Goltsman D.S."/>
            <person name="Denef V.J."/>
            <person name="Singer S.W."/>
            <person name="VerBerkmoes N.C."/>
            <person name="Lefsrud M."/>
            <person name="Mueller R.S."/>
            <person name="Dick G.J."/>
            <person name="Sun C.L."/>
            <person name="Wheeler K.E."/>
            <person name="Zemla A."/>
            <person name="Baker B.J."/>
            <person name="Hauser L."/>
            <person name="Land M."/>
            <person name="Shah M.B."/>
            <person name="Thelen M.P."/>
            <person name="Hettich R.L."/>
            <person name="Banfield J.F."/>
        </authorList>
    </citation>
    <scope>NUCLEOTIDE SEQUENCE [LARGE SCALE GENOMIC DNA]</scope>
</reference>
<protein>
    <recommendedName>
        <fullName evidence="5">ATP-dependent exonuclease SbcCD, C subunit-like protein</fullName>
    </recommendedName>
</protein>
<accession>C6HW11</accession>
<dbReference type="InterPro" id="IPR027417">
    <property type="entry name" value="P-loop_NTPase"/>
</dbReference>
<organism evidence="3 4">
    <name type="scientific">Leptospirillum ferrodiazotrophum</name>
    <dbReference type="NCBI Taxonomy" id="412449"/>
    <lineage>
        <taxon>Bacteria</taxon>
        <taxon>Pseudomonadati</taxon>
        <taxon>Nitrospirota</taxon>
        <taxon>Nitrospiria</taxon>
        <taxon>Nitrospirales</taxon>
        <taxon>Nitrospiraceae</taxon>
        <taxon>Leptospirillum</taxon>
    </lineage>
</organism>
<dbReference type="EMBL" id="GG693868">
    <property type="protein sequence ID" value="EES53200.1"/>
    <property type="molecule type" value="Genomic_DNA"/>
</dbReference>
<proteinExistence type="predicted"/>
<evidence type="ECO:0000313" key="3">
    <source>
        <dbReference type="EMBL" id="EES53200.1"/>
    </source>
</evidence>
<sequence>MRIPFAESVVDPRSGYRLERFELYNWGTFTDRVWSLAPRGENVLVTGDIGSGKSTLVDAITTLLVPPQKVAYNKAAGADARERSLRSYVLGYYKSERVEAGATARPVALREPGGYSVILGVFKNEALESVVTLAQVFWIKDGQSPPARFHVVSERDLAIARDFSGFGADIALLRRRLKSLPKTEIHDAFAPYAAAFMRRFGLDNLQALDLFHQTVSMKSVGNLTGFVRDHMLEPADSARRIEALIAHFEDLTRAHESVVAARRQRDILRPIRDDVLLHSTLDEEIARLLELLDALSPYMASLEASLRKEELRRLELSLGELAQRLSDLTVRKAAALASRDDLRSAIARNGGDRLSWLDGEIRRLEPQRLARKEKARRYDQLAGDLGLPPAESPETFLRTLSGLEALSEESRLADGRLRERTVAVEVRRQGLSARLQAVRAEVDSLRLRTSSIPADQISLRESLAQALKVAPETLPFAGELIGVREADREWEGAIERLLRPLALSILVPDRLYPAASLWVDQNALRGRLVYFRIRSGQEIPPSAPLHPDSLVRKLEIHPRTPHAGWISAHLAARFDYACCRDLDAFRREVRALTRAGQIKGGREKHEKDDRYRIDDRTRYVLGWSNKEKIRALEREVEALDAQIRKEEKERRELEREAEALSARIGTLARLSEFREFRDLDWREVALEIDRYQSEKKELEEGSDVLRALERQLAGVEGEIGAIEESLSRTTAREGRERGRFDESSGRLAAILKDLEGLPPKVREILFPRLAEEVGPLFPSPATTLEELAGREKAARNHLSARLSREQKRRQDLRERLVRLMQEFRREFPGEARELDANPEAGPAYVALLAKIESDDLPRFESRFKELLNVNTIREVAGFLSHLSRESQLIRERIGSINASLAGIDYNPGRYIVLEAKPTPDPEIREFQQDLRACTDNTTTGSEEESYSEAKFLEVRRIIERFRGREGLSELDRRWTEKVTDVRSWYVFGASERWREDGSEFEHYTDSGGKSGGQKEKLAYTVLAASLAYQFGLEWGAPRSRSFRFVVIDEAFGRGSDESARYGLELFRRLSLQLLVVTPLQKIHIIEPYVRSLCFVHNEGGRESRIRNLSIAEYRAEQEARERPEEAPPKDGSPSGETA</sequence>
<gene>
    <name evidence="3" type="ORF">UBAL3_80290076</name>
</gene>
<feature type="coiled-coil region" evidence="1">
    <location>
        <begin position="795"/>
        <end position="822"/>
    </location>
</feature>
<evidence type="ECO:0000256" key="2">
    <source>
        <dbReference type="SAM" id="MobiDB-lite"/>
    </source>
</evidence>
<keyword evidence="4" id="KW-1185">Reference proteome</keyword>
<feature type="region of interest" description="Disordered" evidence="2">
    <location>
        <begin position="1116"/>
        <end position="1138"/>
    </location>
</feature>
<evidence type="ECO:0000256" key="1">
    <source>
        <dbReference type="SAM" id="Coils"/>
    </source>
</evidence>
<evidence type="ECO:0008006" key="5">
    <source>
        <dbReference type="Google" id="ProtNLM"/>
    </source>
</evidence>
<dbReference type="Gene3D" id="3.40.50.300">
    <property type="entry name" value="P-loop containing nucleotide triphosphate hydrolases"/>
    <property type="match status" value="1"/>
</dbReference>
<dbReference type="Gene3D" id="1.10.287.1490">
    <property type="match status" value="1"/>
</dbReference>
<keyword evidence="1" id="KW-0175">Coiled coil</keyword>
<feature type="coiled-coil region" evidence="1">
    <location>
        <begin position="629"/>
        <end position="725"/>
    </location>
</feature>
<dbReference type="SUPFAM" id="SSF52540">
    <property type="entry name" value="P-loop containing nucleoside triphosphate hydrolases"/>
    <property type="match status" value="1"/>
</dbReference>
<dbReference type="AlphaFoldDB" id="C6HW11"/>
<dbReference type="Pfam" id="PF13555">
    <property type="entry name" value="AAA_29"/>
    <property type="match status" value="1"/>
</dbReference>
<name>C6HW11_9BACT</name>
<dbReference type="Proteomes" id="UP000009374">
    <property type="component" value="Unassembled WGS sequence"/>
</dbReference>
<feature type="compositionally biased region" description="Basic and acidic residues" evidence="2">
    <location>
        <begin position="1116"/>
        <end position="1128"/>
    </location>
</feature>
<evidence type="ECO:0000313" key="4">
    <source>
        <dbReference type="Proteomes" id="UP000009374"/>
    </source>
</evidence>